<dbReference type="InterPro" id="IPR003006">
    <property type="entry name" value="Ig/MHC_CS"/>
</dbReference>
<keyword evidence="3" id="KW-1185">Reference proteome</keyword>
<organism evidence="2 3">
    <name type="scientific">Malurus cyaneus samueli</name>
    <dbReference type="NCBI Taxonomy" id="2593467"/>
    <lineage>
        <taxon>Eukaryota</taxon>
        <taxon>Metazoa</taxon>
        <taxon>Chordata</taxon>
        <taxon>Craniata</taxon>
        <taxon>Vertebrata</taxon>
        <taxon>Euteleostomi</taxon>
        <taxon>Archelosauria</taxon>
        <taxon>Archosauria</taxon>
        <taxon>Dinosauria</taxon>
        <taxon>Saurischia</taxon>
        <taxon>Theropoda</taxon>
        <taxon>Coelurosauria</taxon>
        <taxon>Aves</taxon>
        <taxon>Neognathae</taxon>
        <taxon>Neoaves</taxon>
        <taxon>Telluraves</taxon>
        <taxon>Australaves</taxon>
        <taxon>Passeriformes</taxon>
        <taxon>Meliphagoidea</taxon>
        <taxon>Maluridae</taxon>
        <taxon>Malurus</taxon>
    </lineage>
</organism>
<evidence type="ECO:0000259" key="1">
    <source>
        <dbReference type="PROSITE" id="PS50835"/>
    </source>
</evidence>
<dbReference type="Ensembl" id="ENSMCST00000002622.1">
    <property type="protein sequence ID" value="ENSMCSP00000002564.1"/>
    <property type="gene ID" value="ENSMCSG00000001918.1"/>
</dbReference>
<feature type="domain" description="Ig-like" evidence="1">
    <location>
        <begin position="35"/>
        <end position="122"/>
    </location>
</feature>
<dbReference type="Proteomes" id="UP000694560">
    <property type="component" value="Unplaced"/>
</dbReference>
<dbReference type="InterPro" id="IPR013783">
    <property type="entry name" value="Ig-like_fold"/>
</dbReference>
<dbReference type="Pfam" id="PF07654">
    <property type="entry name" value="C1-set"/>
    <property type="match status" value="1"/>
</dbReference>
<sequence length="141" mass="15674">MVRIFSALTQRMPAGTSPRTPTCHGMSGQFSRTAPLVSELRPVATVFTHTPSLDQLLFVCHVTGFYPHPISVAWLQDGHEVPLDPVLNSSTILPNADLTYQLHSLLAMAPRDGHSYVCRVRHRSLGTRSLLIPWGRCYPWG</sequence>
<evidence type="ECO:0000313" key="3">
    <source>
        <dbReference type="Proteomes" id="UP000694560"/>
    </source>
</evidence>
<dbReference type="SUPFAM" id="SSF48726">
    <property type="entry name" value="Immunoglobulin"/>
    <property type="match status" value="1"/>
</dbReference>
<dbReference type="SMART" id="SM00407">
    <property type="entry name" value="IGc1"/>
    <property type="match status" value="1"/>
</dbReference>
<dbReference type="AlphaFoldDB" id="A0A8C5T5L2"/>
<dbReference type="InterPro" id="IPR050160">
    <property type="entry name" value="MHC/Immunoglobulin"/>
</dbReference>
<dbReference type="InterPro" id="IPR036179">
    <property type="entry name" value="Ig-like_dom_sf"/>
</dbReference>
<dbReference type="PROSITE" id="PS50835">
    <property type="entry name" value="IG_LIKE"/>
    <property type="match status" value="1"/>
</dbReference>
<accession>A0A8C5T5L2</accession>
<dbReference type="Gene3D" id="2.60.40.10">
    <property type="entry name" value="Immunoglobulins"/>
    <property type="match status" value="1"/>
</dbReference>
<dbReference type="InterPro" id="IPR003597">
    <property type="entry name" value="Ig_C1-set"/>
</dbReference>
<reference evidence="2" key="2">
    <citation type="submission" date="2025-09" db="UniProtKB">
        <authorList>
            <consortium name="Ensembl"/>
        </authorList>
    </citation>
    <scope>IDENTIFICATION</scope>
</reference>
<dbReference type="OrthoDB" id="8890485at2759"/>
<reference evidence="2" key="1">
    <citation type="submission" date="2025-08" db="UniProtKB">
        <authorList>
            <consortium name="Ensembl"/>
        </authorList>
    </citation>
    <scope>IDENTIFICATION</scope>
</reference>
<evidence type="ECO:0000313" key="2">
    <source>
        <dbReference type="Ensembl" id="ENSMCSP00000002564.1"/>
    </source>
</evidence>
<protein>
    <recommendedName>
        <fullName evidence="1">Ig-like domain-containing protein</fullName>
    </recommendedName>
</protein>
<dbReference type="PANTHER" id="PTHR19944">
    <property type="entry name" value="MHC CLASS II-RELATED"/>
    <property type="match status" value="1"/>
</dbReference>
<dbReference type="InterPro" id="IPR007110">
    <property type="entry name" value="Ig-like_dom"/>
</dbReference>
<dbReference type="PANTHER" id="PTHR19944:SF99">
    <property type="entry name" value="HLA CLASS II HISTOCOMPATIBILITY ANTIGEN, DRB1 BETA CHAIN"/>
    <property type="match status" value="1"/>
</dbReference>
<name>A0A8C5T5L2_9PASS</name>
<proteinExistence type="predicted"/>
<dbReference type="PROSITE" id="PS00290">
    <property type="entry name" value="IG_MHC"/>
    <property type="match status" value="1"/>
</dbReference>